<sequence>ANKELTLQSMLSCFWTRIIFLAKGAWQLLREQEGGAGVDGGRGRSRAEFR</sequence>
<dbReference type="Proteomes" id="UP001558613">
    <property type="component" value="Unassembled WGS sequence"/>
</dbReference>
<organism evidence="1 2">
    <name type="scientific">Cirrhinus molitorella</name>
    <name type="common">mud carp</name>
    <dbReference type="NCBI Taxonomy" id="172907"/>
    <lineage>
        <taxon>Eukaryota</taxon>
        <taxon>Metazoa</taxon>
        <taxon>Chordata</taxon>
        <taxon>Craniata</taxon>
        <taxon>Vertebrata</taxon>
        <taxon>Euteleostomi</taxon>
        <taxon>Actinopterygii</taxon>
        <taxon>Neopterygii</taxon>
        <taxon>Teleostei</taxon>
        <taxon>Ostariophysi</taxon>
        <taxon>Cypriniformes</taxon>
        <taxon>Cyprinidae</taxon>
        <taxon>Labeoninae</taxon>
        <taxon>Labeonini</taxon>
        <taxon>Cirrhinus</taxon>
    </lineage>
</organism>
<name>A0ABR3N499_9TELE</name>
<dbReference type="EMBL" id="JAYMGO010000007">
    <property type="protein sequence ID" value="KAL1271666.1"/>
    <property type="molecule type" value="Genomic_DNA"/>
</dbReference>
<gene>
    <name evidence="1" type="ORF">QQF64_030682</name>
</gene>
<accession>A0ABR3N499</accession>
<feature type="non-terminal residue" evidence="1">
    <location>
        <position position="1"/>
    </location>
</feature>
<keyword evidence="2" id="KW-1185">Reference proteome</keyword>
<reference evidence="1 2" key="1">
    <citation type="submission" date="2023-09" db="EMBL/GenBank/DDBJ databases">
        <authorList>
            <person name="Wang M."/>
        </authorList>
    </citation>
    <scope>NUCLEOTIDE SEQUENCE [LARGE SCALE GENOMIC DNA]</scope>
    <source>
        <strain evidence="1">GT-2023</strain>
        <tissue evidence="1">Liver</tissue>
    </source>
</reference>
<protein>
    <submittedName>
        <fullName evidence="1">Uncharacterized protein</fullName>
    </submittedName>
</protein>
<evidence type="ECO:0000313" key="1">
    <source>
        <dbReference type="EMBL" id="KAL1271666.1"/>
    </source>
</evidence>
<comment type="caution">
    <text evidence="1">The sequence shown here is derived from an EMBL/GenBank/DDBJ whole genome shotgun (WGS) entry which is preliminary data.</text>
</comment>
<evidence type="ECO:0000313" key="2">
    <source>
        <dbReference type="Proteomes" id="UP001558613"/>
    </source>
</evidence>
<proteinExistence type="predicted"/>
<feature type="non-terminal residue" evidence="1">
    <location>
        <position position="50"/>
    </location>
</feature>